<dbReference type="SMART" id="SM00028">
    <property type="entry name" value="TPR"/>
    <property type="match status" value="4"/>
</dbReference>
<dbReference type="STRING" id="927664.SAMN05421780_10431"/>
<keyword evidence="1" id="KW-0732">Signal</keyword>
<feature type="signal peptide" evidence="1">
    <location>
        <begin position="1"/>
        <end position="19"/>
    </location>
</feature>
<accession>A0A1I1HMW4</accession>
<reference evidence="2 3" key="1">
    <citation type="submission" date="2016-10" db="EMBL/GenBank/DDBJ databases">
        <authorList>
            <person name="de Groot N.N."/>
        </authorList>
    </citation>
    <scope>NUCLEOTIDE SEQUENCE [LARGE SCALE GENOMIC DNA]</scope>
    <source>
        <strain evidence="2 3">DSM 6793</strain>
    </source>
</reference>
<dbReference type="Proteomes" id="UP000199514">
    <property type="component" value="Unassembled WGS sequence"/>
</dbReference>
<gene>
    <name evidence="2" type="ORF">SAMN05421780_10431</name>
</gene>
<evidence type="ECO:0000313" key="2">
    <source>
        <dbReference type="EMBL" id="SFC25437.1"/>
    </source>
</evidence>
<dbReference type="SUPFAM" id="SSF48452">
    <property type="entry name" value="TPR-like"/>
    <property type="match status" value="2"/>
</dbReference>
<dbReference type="PANTHER" id="PTHR12558:SF13">
    <property type="entry name" value="CELL DIVISION CYCLE PROTEIN 27 HOMOLOG"/>
    <property type="match status" value="1"/>
</dbReference>
<dbReference type="Gene3D" id="1.25.40.10">
    <property type="entry name" value="Tetratricopeptide repeat domain"/>
    <property type="match status" value="2"/>
</dbReference>
<organism evidence="2 3">
    <name type="scientific">Flexibacter flexilis DSM 6793</name>
    <dbReference type="NCBI Taxonomy" id="927664"/>
    <lineage>
        <taxon>Bacteria</taxon>
        <taxon>Pseudomonadati</taxon>
        <taxon>Bacteroidota</taxon>
        <taxon>Cytophagia</taxon>
        <taxon>Cytophagales</taxon>
        <taxon>Flexibacteraceae</taxon>
        <taxon>Flexibacter</taxon>
    </lineage>
</organism>
<dbReference type="Pfam" id="PF14559">
    <property type="entry name" value="TPR_19"/>
    <property type="match status" value="1"/>
</dbReference>
<protein>
    <submittedName>
        <fullName evidence="2">Tetratricopeptide repeat-containing protein</fullName>
    </submittedName>
</protein>
<dbReference type="AlphaFoldDB" id="A0A1I1HMW4"/>
<dbReference type="OrthoDB" id="739506at2"/>
<dbReference type="InterPro" id="IPR011990">
    <property type="entry name" value="TPR-like_helical_dom_sf"/>
</dbReference>
<dbReference type="RefSeq" id="WP_091510436.1">
    <property type="nucleotide sequence ID" value="NZ_FOLE01000004.1"/>
</dbReference>
<dbReference type="InterPro" id="IPR019734">
    <property type="entry name" value="TPR_rpt"/>
</dbReference>
<evidence type="ECO:0000313" key="3">
    <source>
        <dbReference type="Proteomes" id="UP000199514"/>
    </source>
</evidence>
<dbReference type="EMBL" id="FOLE01000004">
    <property type="protein sequence ID" value="SFC25437.1"/>
    <property type="molecule type" value="Genomic_DNA"/>
</dbReference>
<name>A0A1I1HMW4_9BACT</name>
<evidence type="ECO:0000256" key="1">
    <source>
        <dbReference type="SAM" id="SignalP"/>
    </source>
</evidence>
<feature type="chain" id="PRO_5011554767" evidence="1">
    <location>
        <begin position="20"/>
        <end position="393"/>
    </location>
</feature>
<keyword evidence="3" id="KW-1185">Reference proteome</keyword>
<sequence length="393" mass="44009">MKKAKLTLLAMSASFAAMAQQDPDLTDAILNHKNGLLDKARVSIEKAIVKDKVYTKPKGWYERGAIYIDIVNTQLPAFQGLAGDSGASVAYKSFKKAIELDKPDGSYAKDAKANMENVWVGVLNTAIKFDTEKKHKEAIDNYRLAMEMKPEDTLAYRNATYSAVDLNDYPQAKTYYDKLVTLKYKNLGMYKYMADFAQQNKKFDDALAILAQGRKDFPDNKNLLIDELNIYLTQNRSAEAKAKLDEAIKLDPSNTSLYLVKGDMLSKEASTKKAPAEAKALNDEALSLYNKALAVDSMSFEGNFNVGTFYYNQGSDLFNKANKMDLATYQRNGKKLETEAKGKMAQAVPYFEKAHKTQPKDVETLKVLSKLYGYLKRADKIAEVDEKLKALGK</sequence>
<dbReference type="PANTHER" id="PTHR12558">
    <property type="entry name" value="CELL DIVISION CYCLE 16,23,27"/>
    <property type="match status" value="1"/>
</dbReference>
<proteinExistence type="predicted"/>